<keyword evidence="1" id="KW-0472">Membrane</keyword>
<keyword evidence="3" id="KW-1185">Reference proteome</keyword>
<dbReference type="AlphaFoldDB" id="A0A9P6H2U1"/>
<feature type="transmembrane region" description="Helical" evidence="1">
    <location>
        <begin position="60"/>
        <end position="80"/>
    </location>
</feature>
<evidence type="ECO:0000256" key="1">
    <source>
        <dbReference type="SAM" id="Phobius"/>
    </source>
</evidence>
<name>A0A9P6H2U1_9MICR</name>
<evidence type="ECO:0000313" key="2">
    <source>
        <dbReference type="EMBL" id="KAF9764453.1"/>
    </source>
</evidence>
<feature type="transmembrane region" description="Helical" evidence="1">
    <location>
        <begin position="20"/>
        <end position="40"/>
    </location>
</feature>
<reference evidence="2 3" key="1">
    <citation type="journal article" date="2020" name="Genome Biol. Evol.">
        <title>Comparative genomics of strictly vertically transmitted, feminizing microsporidia endosymbionts of amphipod crustaceans.</title>
        <authorList>
            <person name="Cormier A."/>
            <person name="Chebbi M.A."/>
            <person name="Giraud I."/>
            <person name="Wattier R."/>
            <person name="Teixeira M."/>
            <person name="Gilbert C."/>
            <person name="Rigaud T."/>
            <person name="Cordaux R."/>
        </authorList>
    </citation>
    <scope>NUCLEOTIDE SEQUENCE [LARGE SCALE GENOMIC DNA]</scope>
    <source>
        <strain evidence="2 3">Ou3-Ou53</strain>
    </source>
</reference>
<feature type="transmembrane region" description="Helical" evidence="1">
    <location>
        <begin position="276"/>
        <end position="297"/>
    </location>
</feature>
<sequence length="343" mass="39506">MEESEIMETKPDFNEYKKTGYIHEAVFITILMVFAVWRWLKSSFKNSNVFQDKLRTIGSLLMLMSIASSLVYNYLLIFLSSKFEIDKYEFELVGYTNYEYMFKNVNLFEVLNVSYLISKILRISSLYMLIGLWGPCLYSYVNNSKYGYEVFASKEINSKIYISKDIFQTSIITFSKVYSVLRIPGIILLYFKIRELGTASIVFFESLIHGSEIYLCIALMLVLKTRHGFLSGYKGLDTISLLGFALGLFGFLSYSINSIAIPFPISDVLFQVKQSLIFALRTTIDLLLVSMFCPIGNQVFDGEDKIRNNLFAQTNIEEEKYGYEKNVKFLDSSESGKVIVSYK</sequence>
<keyword evidence="1" id="KW-0812">Transmembrane</keyword>
<organism evidence="2 3">
    <name type="scientific">Nosema granulosis</name>
    <dbReference type="NCBI Taxonomy" id="83296"/>
    <lineage>
        <taxon>Eukaryota</taxon>
        <taxon>Fungi</taxon>
        <taxon>Fungi incertae sedis</taxon>
        <taxon>Microsporidia</taxon>
        <taxon>Nosematidae</taxon>
        <taxon>Nosema</taxon>
    </lineage>
</organism>
<comment type="caution">
    <text evidence="2">The sequence shown here is derived from an EMBL/GenBank/DDBJ whole genome shotgun (WGS) entry which is preliminary data.</text>
</comment>
<accession>A0A9P6H2U1</accession>
<dbReference type="EMBL" id="SBJO01000022">
    <property type="protein sequence ID" value="KAF9764453.1"/>
    <property type="molecule type" value="Genomic_DNA"/>
</dbReference>
<feature type="transmembrane region" description="Helical" evidence="1">
    <location>
        <begin position="124"/>
        <end position="141"/>
    </location>
</feature>
<keyword evidence="1" id="KW-1133">Transmembrane helix</keyword>
<evidence type="ECO:0000313" key="3">
    <source>
        <dbReference type="Proteomes" id="UP000740883"/>
    </source>
</evidence>
<feature type="transmembrane region" description="Helical" evidence="1">
    <location>
        <begin position="235"/>
        <end position="256"/>
    </location>
</feature>
<feature type="transmembrane region" description="Helical" evidence="1">
    <location>
        <begin position="201"/>
        <end position="223"/>
    </location>
</feature>
<protein>
    <submittedName>
        <fullName evidence="2">Uncharacterized protein</fullName>
    </submittedName>
</protein>
<dbReference type="Proteomes" id="UP000740883">
    <property type="component" value="Unassembled WGS sequence"/>
</dbReference>
<proteinExistence type="predicted"/>
<dbReference type="OrthoDB" id="2189914at2759"/>
<gene>
    <name evidence="2" type="ORF">NGRA_0561</name>
</gene>